<gene>
    <name evidence="2" type="ORF">METZ01_LOCUS278392</name>
</gene>
<sequence>PPKTPDGGDEAIIPLEGQRGGSILAEALAPAIAGAILNELAMAMVGGGAEGAGAPTVIQDNSTNQVTNNNTTVTPPQTRGQILPGQGRDHGVSHFTHAA</sequence>
<accession>A0A382KM30</accession>
<proteinExistence type="predicted"/>
<protein>
    <submittedName>
        <fullName evidence="2">Uncharacterized protein</fullName>
    </submittedName>
</protein>
<feature type="region of interest" description="Disordered" evidence="1">
    <location>
        <begin position="62"/>
        <end position="99"/>
    </location>
</feature>
<feature type="compositionally biased region" description="Low complexity" evidence="1">
    <location>
        <begin position="63"/>
        <end position="78"/>
    </location>
</feature>
<name>A0A382KM30_9ZZZZ</name>
<evidence type="ECO:0000256" key="1">
    <source>
        <dbReference type="SAM" id="MobiDB-lite"/>
    </source>
</evidence>
<reference evidence="2" key="1">
    <citation type="submission" date="2018-05" db="EMBL/GenBank/DDBJ databases">
        <authorList>
            <person name="Lanie J.A."/>
            <person name="Ng W.-L."/>
            <person name="Kazmierczak K.M."/>
            <person name="Andrzejewski T.M."/>
            <person name="Davidsen T.M."/>
            <person name="Wayne K.J."/>
            <person name="Tettelin H."/>
            <person name="Glass J.I."/>
            <person name="Rusch D."/>
            <person name="Podicherti R."/>
            <person name="Tsui H.-C.T."/>
            <person name="Winkler M.E."/>
        </authorList>
    </citation>
    <scope>NUCLEOTIDE SEQUENCE</scope>
</reference>
<dbReference type="AlphaFoldDB" id="A0A382KM30"/>
<feature type="non-terminal residue" evidence="2">
    <location>
        <position position="1"/>
    </location>
</feature>
<organism evidence="2">
    <name type="scientific">marine metagenome</name>
    <dbReference type="NCBI Taxonomy" id="408172"/>
    <lineage>
        <taxon>unclassified sequences</taxon>
        <taxon>metagenomes</taxon>
        <taxon>ecological metagenomes</taxon>
    </lineage>
</organism>
<evidence type="ECO:0000313" key="2">
    <source>
        <dbReference type="EMBL" id="SVC25538.1"/>
    </source>
</evidence>
<dbReference type="EMBL" id="UINC01081564">
    <property type="protein sequence ID" value="SVC25538.1"/>
    <property type="molecule type" value="Genomic_DNA"/>
</dbReference>